<dbReference type="Pfam" id="PF12840">
    <property type="entry name" value="HTH_20"/>
    <property type="match status" value="1"/>
</dbReference>
<dbReference type="GO" id="GO:0003700">
    <property type="term" value="F:DNA-binding transcription factor activity"/>
    <property type="evidence" value="ECO:0007669"/>
    <property type="project" value="InterPro"/>
</dbReference>
<proteinExistence type="predicted"/>
<gene>
    <name evidence="2" type="ORF">AXW67_19170</name>
</gene>
<dbReference type="InterPro" id="IPR001845">
    <property type="entry name" value="HTH_ArsR_DNA-bd_dom"/>
</dbReference>
<keyword evidence="3" id="KW-1185">Reference proteome</keyword>
<dbReference type="Proteomes" id="UP000077173">
    <property type="component" value="Unassembled WGS sequence"/>
</dbReference>
<comment type="caution">
    <text evidence="2">The sequence shown here is derived from an EMBL/GenBank/DDBJ whole genome shotgun (WGS) entry which is preliminary data.</text>
</comment>
<protein>
    <recommendedName>
        <fullName evidence="1">HTH arsR-type domain-containing protein</fullName>
    </recommendedName>
</protein>
<dbReference type="InterPro" id="IPR036388">
    <property type="entry name" value="WH-like_DNA-bd_sf"/>
</dbReference>
<name>A0A176YY74_9BRAD</name>
<dbReference type="GO" id="GO:0097063">
    <property type="term" value="F:cadmium ion sensor activity"/>
    <property type="evidence" value="ECO:0007669"/>
    <property type="project" value="TreeGrafter"/>
</dbReference>
<dbReference type="GO" id="GO:0003677">
    <property type="term" value="F:DNA binding"/>
    <property type="evidence" value="ECO:0007669"/>
    <property type="project" value="TreeGrafter"/>
</dbReference>
<dbReference type="InterPro" id="IPR052543">
    <property type="entry name" value="HTH_Metal-responsive_Reg"/>
</dbReference>
<reference evidence="2 3" key="1">
    <citation type="submission" date="2016-02" db="EMBL/GenBank/DDBJ databases">
        <title>Draft genome sequence of the strain BR 10247T Bradyrhizobium neotropicale isolated from nodules of Centrolobium paraense.</title>
        <authorList>
            <person name="Simoes-Araujo J.L."/>
            <person name="Barauna A.C."/>
            <person name="Silva K."/>
            <person name="Zilli J.E."/>
        </authorList>
    </citation>
    <scope>NUCLEOTIDE SEQUENCE [LARGE SCALE GENOMIC DNA]</scope>
    <source>
        <strain evidence="2 3">BR 10247</strain>
    </source>
</reference>
<dbReference type="GO" id="GO:0046686">
    <property type="term" value="P:response to cadmium ion"/>
    <property type="evidence" value="ECO:0007669"/>
    <property type="project" value="TreeGrafter"/>
</dbReference>
<dbReference type="GO" id="GO:0010288">
    <property type="term" value="P:response to lead ion"/>
    <property type="evidence" value="ECO:0007669"/>
    <property type="project" value="TreeGrafter"/>
</dbReference>
<evidence type="ECO:0000313" key="3">
    <source>
        <dbReference type="Proteomes" id="UP000077173"/>
    </source>
</evidence>
<dbReference type="SUPFAM" id="SSF46785">
    <property type="entry name" value="Winged helix' DNA-binding domain"/>
    <property type="match status" value="1"/>
</dbReference>
<feature type="domain" description="HTH arsR-type" evidence="1">
    <location>
        <begin position="1"/>
        <end position="94"/>
    </location>
</feature>
<dbReference type="InterPro" id="IPR036390">
    <property type="entry name" value="WH_DNA-bd_sf"/>
</dbReference>
<dbReference type="Gene3D" id="1.10.10.10">
    <property type="entry name" value="Winged helix-like DNA-binding domain superfamily/Winged helix DNA-binding domain"/>
    <property type="match status" value="1"/>
</dbReference>
<dbReference type="PROSITE" id="PS50987">
    <property type="entry name" value="HTH_ARSR_2"/>
    <property type="match status" value="1"/>
</dbReference>
<dbReference type="PANTHER" id="PTHR39168:SF1">
    <property type="entry name" value="TRANSCRIPTIONAL REGULATORY PROTEIN"/>
    <property type="match status" value="1"/>
</dbReference>
<dbReference type="AlphaFoldDB" id="A0A176YY74"/>
<dbReference type="InterPro" id="IPR011991">
    <property type="entry name" value="ArsR-like_HTH"/>
</dbReference>
<dbReference type="CDD" id="cd00090">
    <property type="entry name" value="HTH_ARSR"/>
    <property type="match status" value="1"/>
</dbReference>
<evidence type="ECO:0000313" key="2">
    <source>
        <dbReference type="EMBL" id="OAF12743.1"/>
    </source>
</evidence>
<accession>A0A176YY74</accession>
<dbReference type="RefSeq" id="WP_063680074.1">
    <property type="nucleotide sequence ID" value="NZ_LSEF01000080.1"/>
</dbReference>
<dbReference type="GO" id="GO:0032791">
    <property type="term" value="F:lead ion binding"/>
    <property type="evidence" value="ECO:0007669"/>
    <property type="project" value="TreeGrafter"/>
</dbReference>
<dbReference type="PANTHER" id="PTHR39168">
    <property type="entry name" value="TRANSCRIPTIONAL REGULATOR-RELATED"/>
    <property type="match status" value="1"/>
</dbReference>
<dbReference type="EMBL" id="LSEF01000080">
    <property type="protein sequence ID" value="OAF12743.1"/>
    <property type="molecule type" value="Genomic_DNA"/>
</dbReference>
<organism evidence="2 3">
    <name type="scientific">Bradyrhizobium neotropicale</name>
    <dbReference type="NCBI Taxonomy" id="1497615"/>
    <lineage>
        <taxon>Bacteria</taxon>
        <taxon>Pseudomonadati</taxon>
        <taxon>Pseudomonadota</taxon>
        <taxon>Alphaproteobacteria</taxon>
        <taxon>Hyphomicrobiales</taxon>
        <taxon>Nitrobacteraceae</taxon>
        <taxon>Bradyrhizobium</taxon>
    </lineage>
</organism>
<evidence type="ECO:0000259" key="1">
    <source>
        <dbReference type="PROSITE" id="PS50987"/>
    </source>
</evidence>
<sequence>MVAAANMVEVAALVGDTARATMLAALMGGQALTASELAARARISRSTASGHLGKLVGARLLHVTQKRRNRYYRIASPLVARMLEGIKAVAAIEVPQRHQPRSIADDRLRFARTCYDHLAGYLGVAIADGLLAKGHVVLTDDGGELTVSGARFLTAFGAELAPKPGSRRIFCRPCLDWSERRYHVAGHVGAEIHRCCLERGWLRRDRDTRIVRITPAGQIGLRRTFGIDLGDGNRRGLSNARP</sequence>
<dbReference type="SMART" id="SM00418">
    <property type="entry name" value="HTH_ARSR"/>
    <property type="match status" value="1"/>
</dbReference>